<dbReference type="InterPro" id="IPR036604">
    <property type="entry name" value="PurS-like_sf"/>
</dbReference>
<dbReference type="GO" id="GO:0009152">
    <property type="term" value="P:purine ribonucleotide biosynthetic process"/>
    <property type="evidence" value="ECO:0007669"/>
    <property type="project" value="UniProtKB-UniRule"/>
</dbReference>
<keyword evidence="2" id="KW-0436">Ligase</keyword>
<dbReference type="STRING" id="1802312.A3C06_03425"/>
<evidence type="ECO:0000313" key="8">
    <source>
        <dbReference type="Proteomes" id="UP000177565"/>
    </source>
</evidence>
<dbReference type="PANTHER" id="PTHR34696">
    <property type="entry name" value="PHOSPHORIBOSYLFORMYLGLYCINAMIDINE SYNTHASE SUBUNIT PURS"/>
    <property type="match status" value="1"/>
</dbReference>
<organism evidence="7 8">
    <name type="scientific">Candidatus Taylorbacteria bacterium RIFCSPHIGHO2_02_FULL_46_13</name>
    <dbReference type="NCBI Taxonomy" id="1802312"/>
    <lineage>
        <taxon>Bacteria</taxon>
        <taxon>Candidatus Tayloriibacteriota</taxon>
    </lineage>
</organism>
<dbReference type="GO" id="GO:0005524">
    <property type="term" value="F:ATP binding"/>
    <property type="evidence" value="ECO:0007669"/>
    <property type="project" value="UniProtKB-KW"/>
</dbReference>
<dbReference type="Pfam" id="PF02700">
    <property type="entry name" value="PurS"/>
    <property type="match status" value="1"/>
</dbReference>
<dbReference type="Proteomes" id="UP000177565">
    <property type="component" value="Unassembled WGS sequence"/>
</dbReference>
<protein>
    <recommendedName>
        <fullName evidence="6">Phosphoribosylformylglycinamidine synthase subunit PurS</fullName>
    </recommendedName>
</protein>
<dbReference type="InterPro" id="IPR003850">
    <property type="entry name" value="PurS"/>
</dbReference>
<keyword evidence="1" id="KW-0963">Cytoplasm</keyword>
<dbReference type="EMBL" id="MHRQ01000001">
    <property type="protein sequence ID" value="OHA27466.1"/>
    <property type="molecule type" value="Genomic_DNA"/>
</dbReference>
<keyword evidence="5" id="KW-0067">ATP-binding</keyword>
<evidence type="ECO:0000256" key="2">
    <source>
        <dbReference type="ARBA" id="ARBA00022598"/>
    </source>
</evidence>
<name>A0A1G2MUA9_9BACT</name>
<evidence type="ECO:0000256" key="5">
    <source>
        <dbReference type="ARBA" id="ARBA00022840"/>
    </source>
</evidence>
<keyword evidence="3" id="KW-0547">Nucleotide-binding</keyword>
<evidence type="ECO:0000256" key="3">
    <source>
        <dbReference type="ARBA" id="ARBA00022741"/>
    </source>
</evidence>
<dbReference type="GO" id="GO:0004642">
    <property type="term" value="F:phosphoribosylformylglycinamidine synthase activity"/>
    <property type="evidence" value="ECO:0007669"/>
    <property type="project" value="UniProtKB-UniRule"/>
</dbReference>
<keyword evidence="4" id="KW-0658">Purine biosynthesis</keyword>
<reference evidence="7 8" key="1">
    <citation type="journal article" date="2016" name="Nat. Commun.">
        <title>Thousands of microbial genomes shed light on interconnected biogeochemical processes in an aquifer system.</title>
        <authorList>
            <person name="Anantharaman K."/>
            <person name="Brown C.T."/>
            <person name="Hug L.A."/>
            <person name="Sharon I."/>
            <person name="Castelle C.J."/>
            <person name="Probst A.J."/>
            <person name="Thomas B.C."/>
            <person name="Singh A."/>
            <person name="Wilkins M.J."/>
            <person name="Karaoz U."/>
            <person name="Brodie E.L."/>
            <person name="Williams K.H."/>
            <person name="Hubbard S.S."/>
            <person name="Banfield J.F."/>
        </authorList>
    </citation>
    <scope>NUCLEOTIDE SEQUENCE [LARGE SCALE GENOMIC DNA]</scope>
</reference>
<gene>
    <name evidence="7" type="ORF">A3C06_03425</name>
</gene>
<dbReference type="PANTHER" id="PTHR34696:SF1">
    <property type="entry name" value="PHOSPHORIBOSYLFORMYLGLYCINAMIDINE SYNTHASE SUBUNIT PURS"/>
    <property type="match status" value="1"/>
</dbReference>
<accession>A0A1G2MUA9</accession>
<dbReference type="NCBIfam" id="TIGR00302">
    <property type="entry name" value="phosphoribosylformylglycinamidine synthase subunit PurS"/>
    <property type="match status" value="1"/>
</dbReference>
<evidence type="ECO:0000256" key="1">
    <source>
        <dbReference type="ARBA" id="ARBA00022490"/>
    </source>
</evidence>
<evidence type="ECO:0000256" key="4">
    <source>
        <dbReference type="ARBA" id="ARBA00022755"/>
    </source>
</evidence>
<dbReference type="AlphaFoldDB" id="A0A1G2MUA9"/>
<proteinExistence type="predicted"/>
<evidence type="ECO:0000313" key="7">
    <source>
        <dbReference type="EMBL" id="OHA27466.1"/>
    </source>
</evidence>
<comment type="caution">
    <text evidence="7">The sequence shown here is derived from an EMBL/GenBank/DDBJ whole genome shotgun (WGS) entry which is preliminary data.</text>
</comment>
<sequence>MGLKFYVTPQKQVVHPASEVVKRALHQMGHSEVQVLTLGKYFEVEIAEGALPHTDQAKLKEFALKAGLYNPVIEDCRAEVES</sequence>
<dbReference type="Gene3D" id="3.30.1280.10">
    <property type="entry name" value="Phosphoribosylformylglycinamidine synthase subunit PurS"/>
    <property type="match status" value="1"/>
</dbReference>
<dbReference type="SUPFAM" id="SSF82697">
    <property type="entry name" value="PurS-like"/>
    <property type="match status" value="1"/>
</dbReference>
<evidence type="ECO:0000256" key="6">
    <source>
        <dbReference type="NCBIfam" id="TIGR00302"/>
    </source>
</evidence>